<gene>
    <name evidence="1" type="ORF">RCL2_002035700</name>
</gene>
<dbReference type="PANTHER" id="PTHR33129">
    <property type="entry name" value="PROTEIN KINASE DOMAIN-CONTAINING PROTEIN-RELATED"/>
    <property type="match status" value="1"/>
</dbReference>
<organism evidence="1 2">
    <name type="scientific">Rhizophagus clarus</name>
    <dbReference type="NCBI Taxonomy" id="94130"/>
    <lineage>
        <taxon>Eukaryota</taxon>
        <taxon>Fungi</taxon>
        <taxon>Fungi incertae sedis</taxon>
        <taxon>Mucoromycota</taxon>
        <taxon>Glomeromycotina</taxon>
        <taxon>Glomeromycetes</taxon>
        <taxon>Glomerales</taxon>
        <taxon>Glomeraceae</taxon>
        <taxon>Rhizophagus</taxon>
    </lineage>
</organism>
<proteinExistence type="predicted"/>
<reference evidence="1" key="1">
    <citation type="submission" date="2019-10" db="EMBL/GenBank/DDBJ databases">
        <title>Conservation and host-specific expression of non-tandemly repeated heterogenous ribosome RNA gene in arbuscular mycorrhizal fungi.</title>
        <authorList>
            <person name="Maeda T."/>
            <person name="Kobayashi Y."/>
            <person name="Nakagawa T."/>
            <person name="Ezawa T."/>
            <person name="Yamaguchi K."/>
            <person name="Bino T."/>
            <person name="Nishimoto Y."/>
            <person name="Shigenobu S."/>
            <person name="Kawaguchi M."/>
        </authorList>
    </citation>
    <scope>NUCLEOTIDE SEQUENCE</scope>
    <source>
        <strain evidence="1">HR1</strain>
    </source>
</reference>
<comment type="caution">
    <text evidence="1">The sequence shown here is derived from an EMBL/GenBank/DDBJ whole genome shotgun (WGS) entry which is preliminary data.</text>
</comment>
<sequence length="173" mass="19823">MTNYEKDDPLLTVHNNINFFGKPGKPSNIFVMIPLEIVLKDIIKNLRISGNPCIGKSFFGYFLINRLVKNNKTIVYDAVQTTVLNKVVLLGQTIEEVRFLENNSYNFATYIGVPKVWYIADGEKPQLSEAKTWRGIPRYVLEGAYDTIIQEQLDNAVAACDINILVIYRRKLY</sequence>
<dbReference type="Proteomes" id="UP000615446">
    <property type="component" value="Unassembled WGS sequence"/>
</dbReference>
<evidence type="ECO:0000313" key="1">
    <source>
        <dbReference type="EMBL" id="GES93611.1"/>
    </source>
</evidence>
<dbReference type="OrthoDB" id="2340858at2759"/>
<name>A0A8H3LWD9_9GLOM</name>
<dbReference type="InterPro" id="IPR052980">
    <property type="entry name" value="Crinkler_effector"/>
</dbReference>
<dbReference type="PANTHER" id="PTHR33129:SF1">
    <property type="entry name" value="ATP-BINDING PROTEIN"/>
    <property type="match status" value="1"/>
</dbReference>
<dbReference type="AlphaFoldDB" id="A0A8H3LWD9"/>
<accession>A0A8H3LWD9</accession>
<protein>
    <submittedName>
        <fullName evidence="1">Crinkler (CRN) family protein, putative</fullName>
    </submittedName>
</protein>
<evidence type="ECO:0000313" key="2">
    <source>
        <dbReference type="Proteomes" id="UP000615446"/>
    </source>
</evidence>
<dbReference type="EMBL" id="BLAL01000228">
    <property type="protein sequence ID" value="GES93611.1"/>
    <property type="molecule type" value="Genomic_DNA"/>
</dbReference>